<evidence type="ECO:0000256" key="1">
    <source>
        <dbReference type="ARBA" id="ARBA00009254"/>
    </source>
</evidence>
<dbReference type="GO" id="GO:0005840">
    <property type="term" value="C:ribosome"/>
    <property type="evidence" value="ECO:0007669"/>
    <property type="project" value="UniProtKB-KW"/>
</dbReference>
<dbReference type="PROSITE" id="PS00579">
    <property type="entry name" value="RIBOSOMAL_L29"/>
    <property type="match status" value="1"/>
</dbReference>
<keyword evidence="3 5" id="KW-0687">Ribonucleoprotein</keyword>
<dbReference type="EMBL" id="CP002278">
    <property type="protein sequence ID" value="ADP77657.1"/>
    <property type="molecule type" value="Genomic_DNA"/>
</dbReference>
<dbReference type="Proteomes" id="UP000002315">
    <property type="component" value="Chromosome"/>
</dbReference>
<evidence type="ECO:0000256" key="3">
    <source>
        <dbReference type="ARBA" id="ARBA00023274"/>
    </source>
</evidence>
<dbReference type="AlphaFoldDB" id="E3GZC5"/>
<dbReference type="NCBIfam" id="TIGR00012">
    <property type="entry name" value="L29"/>
    <property type="match status" value="1"/>
</dbReference>
<proteinExistence type="inferred from homology"/>
<dbReference type="HAMAP" id="MF_00374">
    <property type="entry name" value="Ribosomal_uL29"/>
    <property type="match status" value="1"/>
</dbReference>
<dbReference type="STRING" id="523846.Mfer_0859"/>
<dbReference type="Pfam" id="PF00831">
    <property type="entry name" value="Ribosomal_L29"/>
    <property type="match status" value="1"/>
</dbReference>
<comment type="similarity">
    <text evidence="1 5">Belongs to the universal ribosomal protein uL29 family.</text>
</comment>
<evidence type="ECO:0000256" key="6">
    <source>
        <dbReference type="SAM" id="MobiDB-lite"/>
    </source>
</evidence>
<evidence type="ECO:0000256" key="2">
    <source>
        <dbReference type="ARBA" id="ARBA00022980"/>
    </source>
</evidence>
<evidence type="ECO:0000256" key="5">
    <source>
        <dbReference type="HAMAP-Rule" id="MF_00374"/>
    </source>
</evidence>
<dbReference type="Gene3D" id="1.10.287.310">
    <property type="match status" value="1"/>
</dbReference>
<feature type="region of interest" description="Disordered" evidence="6">
    <location>
        <begin position="28"/>
        <end position="48"/>
    </location>
</feature>
<dbReference type="InterPro" id="IPR036049">
    <property type="entry name" value="Ribosomal_uL29_sf"/>
</dbReference>
<evidence type="ECO:0000256" key="4">
    <source>
        <dbReference type="ARBA" id="ARBA00035204"/>
    </source>
</evidence>
<dbReference type="FunFam" id="1.10.287.310:FF:000001">
    <property type="entry name" value="50S ribosomal protein L29"/>
    <property type="match status" value="1"/>
</dbReference>
<reference evidence="7 8" key="1">
    <citation type="journal article" date="2010" name="Stand. Genomic Sci.">
        <title>Complete genome sequence of Methanothermus fervidus type strain (V24S).</title>
        <authorList>
            <person name="Anderson I."/>
            <person name="Djao O.D."/>
            <person name="Misra M."/>
            <person name="Chertkov O."/>
            <person name="Nolan M."/>
            <person name="Lucas S."/>
            <person name="Lapidus A."/>
            <person name="Del Rio T.G."/>
            <person name="Tice H."/>
            <person name="Cheng J.F."/>
            <person name="Tapia R."/>
            <person name="Han C."/>
            <person name="Goodwin L."/>
            <person name="Pitluck S."/>
            <person name="Liolios K."/>
            <person name="Ivanova N."/>
            <person name="Mavromatis K."/>
            <person name="Mikhailova N."/>
            <person name="Pati A."/>
            <person name="Brambilla E."/>
            <person name="Chen A."/>
            <person name="Palaniappan K."/>
            <person name="Land M."/>
            <person name="Hauser L."/>
            <person name="Chang Y.J."/>
            <person name="Jeffries C.D."/>
            <person name="Sikorski J."/>
            <person name="Spring S."/>
            <person name="Rohde M."/>
            <person name="Eichinger K."/>
            <person name="Huber H."/>
            <person name="Wirth R."/>
            <person name="Goker M."/>
            <person name="Detter J.C."/>
            <person name="Woyke T."/>
            <person name="Bristow J."/>
            <person name="Eisen J.A."/>
            <person name="Markowitz V."/>
            <person name="Hugenholtz P."/>
            <person name="Klenk H.P."/>
            <person name="Kyrpides N.C."/>
        </authorList>
    </citation>
    <scope>NUCLEOTIDE SEQUENCE [LARGE SCALE GENOMIC DNA]</scope>
    <source>
        <strain evidence="8">ATCC 43054 / DSM 2088 / JCM 10308 / V24 S</strain>
    </source>
</reference>
<name>E3GZC5_METFV</name>
<protein>
    <recommendedName>
        <fullName evidence="4 5">Large ribosomal subunit protein uL29</fullName>
    </recommendedName>
</protein>
<dbReference type="GO" id="GO:1990904">
    <property type="term" value="C:ribonucleoprotein complex"/>
    <property type="evidence" value="ECO:0007669"/>
    <property type="project" value="UniProtKB-KW"/>
</dbReference>
<dbReference type="HOGENOM" id="CLU_158491_2_2_2"/>
<dbReference type="CDD" id="cd00427">
    <property type="entry name" value="Ribosomal_L29_HIP"/>
    <property type="match status" value="1"/>
</dbReference>
<keyword evidence="8" id="KW-1185">Reference proteome</keyword>
<dbReference type="GO" id="GO:0003735">
    <property type="term" value="F:structural constituent of ribosome"/>
    <property type="evidence" value="ECO:0007669"/>
    <property type="project" value="InterPro"/>
</dbReference>
<keyword evidence="2 5" id="KW-0689">Ribosomal protein</keyword>
<dbReference type="GO" id="GO:0006412">
    <property type="term" value="P:translation"/>
    <property type="evidence" value="ECO:0007669"/>
    <property type="project" value="UniProtKB-UniRule"/>
</dbReference>
<accession>E3GZC5</accession>
<dbReference type="KEGG" id="mfv:Mfer_0859"/>
<organism evidence="7 8">
    <name type="scientific">Methanothermus fervidus (strain ATCC 43054 / DSM 2088 / JCM 10308 / V24 S)</name>
    <dbReference type="NCBI Taxonomy" id="523846"/>
    <lineage>
        <taxon>Archaea</taxon>
        <taxon>Methanobacteriati</taxon>
        <taxon>Methanobacteriota</taxon>
        <taxon>Methanomada group</taxon>
        <taxon>Methanobacteria</taxon>
        <taxon>Methanobacteriales</taxon>
        <taxon>Methanothermaceae</taxon>
        <taxon>Methanothermus</taxon>
    </lineage>
</organism>
<evidence type="ECO:0000313" key="8">
    <source>
        <dbReference type="Proteomes" id="UP000002315"/>
    </source>
</evidence>
<dbReference type="InterPro" id="IPR001854">
    <property type="entry name" value="Ribosomal_uL29"/>
</dbReference>
<sequence length="66" mass="7584">MAILKPDELREMSVKELEKKLEELRAEYSKEESKAAASGAPDNPGRMRELRRTIARILTIINEKKT</sequence>
<gene>
    <name evidence="5" type="primary">rpl29</name>
    <name evidence="7" type="ordered locus">Mfer_0859</name>
</gene>
<dbReference type="InterPro" id="IPR018254">
    <property type="entry name" value="Ribosomal_uL29_CS"/>
</dbReference>
<dbReference type="SUPFAM" id="SSF46561">
    <property type="entry name" value="Ribosomal protein L29 (L29p)"/>
    <property type="match status" value="1"/>
</dbReference>
<evidence type="ECO:0000313" key="7">
    <source>
        <dbReference type="EMBL" id="ADP77657.1"/>
    </source>
</evidence>